<keyword evidence="5" id="KW-0547">Nucleotide-binding</keyword>
<dbReference type="InterPro" id="IPR014710">
    <property type="entry name" value="RmlC-like_jellyroll"/>
</dbReference>
<evidence type="ECO:0000256" key="4">
    <source>
        <dbReference type="ARBA" id="ARBA00022695"/>
    </source>
</evidence>
<keyword evidence="6" id="KW-0342">GTP-binding</keyword>
<feature type="domain" description="Nucleotidyl transferase" evidence="9">
    <location>
        <begin position="6"/>
        <end position="294"/>
    </location>
</feature>
<keyword evidence="4 12" id="KW-0548">Nucleotidyltransferase</keyword>
<evidence type="ECO:0000256" key="1">
    <source>
        <dbReference type="ARBA" id="ARBA00006115"/>
    </source>
</evidence>
<comment type="catalytic activity">
    <reaction evidence="7">
        <text>alpha-D-mannose 1-phosphate + GTP + H(+) = GDP-alpha-D-mannose + diphosphate</text>
        <dbReference type="Rhea" id="RHEA:15229"/>
        <dbReference type="ChEBI" id="CHEBI:15378"/>
        <dbReference type="ChEBI" id="CHEBI:33019"/>
        <dbReference type="ChEBI" id="CHEBI:37565"/>
        <dbReference type="ChEBI" id="CHEBI:57527"/>
        <dbReference type="ChEBI" id="CHEBI:58409"/>
        <dbReference type="EC" id="2.7.7.13"/>
    </reaction>
</comment>
<dbReference type="GO" id="GO:0004475">
    <property type="term" value="F:mannose-1-phosphate guanylyltransferase (GTP) activity"/>
    <property type="evidence" value="ECO:0007669"/>
    <property type="project" value="UniProtKB-EC"/>
</dbReference>
<keyword evidence="12" id="KW-0413">Isomerase</keyword>
<dbReference type="SUPFAM" id="SSF51182">
    <property type="entry name" value="RmlC-like cupins"/>
    <property type="match status" value="1"/>
</dbReference>
<evidence type="ECO:0000313" key="12">
    <source>
        <dbReference type="EMBL" id="RMX03536.1"/>
    </source>
</evidence>
<gene>
    <name evidence="12" type="ORF">D8I35_16835</name>
</gene>
<keyword evidence="13" id="KW-1185">Reference proteome</keyword>
<evidence type="ECO:0000259" key="9">
    <source>
        <dbReference type="Pfam" id="PF00483"/>
    </source>
</evidence>
<dbReference type="OrthoDB" id="9806359at2"/>
<comment type="caution">
    <text evidence="12">The sequence shown here is derived from an EMBL/GenBank/DDBJ whole genome shotgun (WGS) entry which is preliminary data.</text>
</comment>
<dbReference type="GO" id="GO:0005525">
    <property type="term" value="F:GTP binding"/>
    <property type="evidence" value="ECO:0007669"/>
    <property type="project" value="UniProtKB-KW"/>
</dbReference>
<dbReference type="EC" id="2.7.7.13" evidence="2"/>
<dbReference type="Pfam" id="PF22640">
    <property type="entry name" value="ManC_GMP_beta-helix"/>
    <property type="match status" value="1"/>
</dbReference>
<dbReference type="AlphaFoldDB" id="A0A3M6QKC3"/>
<proteinExistence type="inferred from homology"/>
<keyword evidence="3 12" id="KW-0808">Transferase</keyword>
<dbReference type="Pfam" id="PF01050">
    <property type="entry name" value="MannoseP_isomer"/>
    <property type="match status" value="1"/>
</dbReference>
<dbReference type="InterPro" id="IPR054566">
    <property type="entry name" value="ManC/GMP-like_b-helix"/>
</dbReference>
<feature type="domain" description="Mannose-6-phosphate isomerase type II C-terminal" evidence="10">
    <location>
        <begin position="363"/>
        <end position="476"/>
    </location>
</feature>
<sequence>MPILIPCIIAGGSGTRLWPVSRQARPKPFMTLPDGQSLLQKTLLRAAALTGVEQVLVVTGKDLYFSTQDEFRQLPVAARLQFDYLLEPQGRNTAPAIAAAALRVQQLHGDEALLLVLPADHLIDDQPAFAAAVQQACEAAQQDWLVTFGIQPQYAEIGYGYIETGDALDGEAAARHVVRFTEKPDEATAQQYLLDGRHLWNAGMFCFRAAAVLAELAEHAPDVLEAAGQSLAQAPCMQGAGSSHVELAPAAFAQAPDISIDYALMERSQRVVVVPCDPGWNDIGSWTSMRELYPRDADGNQSVGETVLIDVEDCFIDAPERLVGAVGITDLIVVDTPDALLIADARRSQDVKRITETLKQRQHDAYRLHRTVNRPWGTYSVIEEGPRFKIKRIVVKPGASLSLQMHHHRSEHWIVVSGMARVVNGEREFLLDTNESTFIKAGQHHRLSNPGVIDLVMIEVQSGEYLGEDDIVRFDDVYGRVAPATSSDAPSP</sequence>
<dbReference type="Gene3D" id="2.60.120.10">
    <property type="entry name" value="Jelly Rolls"/>
    <property type="match status" value="1"/>
</dbReference>
<dbReference type="PANTHER" id="PTHR46390">
    <property type="entry name" value="MANNOSE-1-PHOSPHATE GUANYLYLTRANSFERASE"/>
    <property type="match status" value="1"/>
</dbReference>
<evidence type="ECO:0000259" key="11">
    <source>
        <dbReference type="Pfam" id="PF22640"/>
    </source>
</evidence>
<dbReference type="Gene3D" id="3.90.550.10">
    <property type="entry name" value="Spore Coat Polysaccharide Biosynthesis Protein SpsA, Chain A"/>
    <property type="match status" value="1"/>
</dbReference>
<comment type="similarity">
    <text evidence="1 8">Belongs to the mannose-6-phosphate isomerase type 2 family.</text>
</comment>
<dbReference type="InterPro" id="IPR049577">
    <property type="entry name" value="GMPP_N"/>
</dbReference>
<dbReference type="InterPro" id="IPR001538">
    <property type="entry name" value="Man6P_isomerase-2_C"/>
</dbReference>
<name>A0A3M6QKC3_9BURK</name>
<dbReference type="GO" id="GO:0009298">
    <property type="term" value="P:GDP-mannose biosynthetic process"/>
    <property type="evidence" value="ECO:0007669"/>
    <property type="project" value="TreeGrafter"/>
</dbReference>
<evidence type="ECO:0000259" key="10">
    <source>
        <dbReference type="Pfam" id="PF01050"/>
    </source>
</evidence>
<evidence type="ECO:0000256" key="5">
    <source>
        <dbReference type="ARBA" id="ARBA00022741"/>
    </source>
</evidence>
<protein>
    <recommendedName>
        <fullName evidence="2">mannose-1-phosphate guanylyltransferase</fullName>
        <ecNumber evidence="2">2.7.7.13</ecNumber>
    </recommendedName>
</protein>
<dbReference type="FunFam" id="3.90.550.10:FF:000046">
    <property type="entry name" value="Mannose-1-phosphate guanylyltransferase (GDP)"/>
    <property type="match status" value="1"/>
</dbReference>
<dbReference type="GO" id="GO:0016853">
    <property type="term" value="F:isomerase activity"/>
    <property type="evidence" value="ECO:0007669"/>
    <property type="project" value="UniProtKB-KW"/>
</dbReference>
<dbReference type="InterPro" id="IPR029044">
    <property type="entry name" value="Nucleotide-diphossugar_trans"/>
</dbReference>
<dbReference type="NCBIfam" id="TIGR01479">
    <property type="entry name" value="GMP_PMI"/>
    <property type="match status" value="1"/>
</dbReference>
<dbReference type="InterPro" id="IPR006375">
    <property type="entry name" value="Man1P_GuaTrfase/Man6P_Isoase"/>
</dbReference>
<dbReference type="CDD" id="cd02213">
    <property type="entry name" value="cupin_PMI_typeII_C"/>
    <property type="match status" value="1"/>
</dbReference>
<evidence type="ECO:0000256" key="7">
    <source>
        <dbReference type="ARBA" id="ARBA00047343"/>
    </source>
</evidence>
<accession>A0A3M6QKC3</accession>
<dbReference type="FunFam" id="2.60.120.10:FF:000032">
    <property type="entry name" value="Mannose-1-phosphate guanylyltransferase/mannose-6-phosphate isomerase"/>
    <property type="match status" value="1"/>
</dbReference>
<evidence type="ECO:0000256" key="2">
    <source>
        <dbReference type="ARBA" id="ARBA00012387"/>
    </source>
</evidence>
<dbReference type="SUPFAM" id="SSF53448">
    <property type="entry name" value="Nucleotide-diphospho-sugar transferases"/>
    <property type="match status" value="1"/>
</dbReference>
<dbReference type="PANTHER" id="PTHR46390:SF1">
    <property type="entry name" value="MANNOSE-1-PHOSPHATE GUANYLYLTRANSFERASE"/>
    <property type="match status" value="1"/>
</dbReference>
<feature type="domain" description="MannoseP isomerase/GMP-like beta-helix" evidence="11">
    <location>
        <begin position="304"/>
        <end position="358"/>
    </location>
</feature>
<dbReference type="InterPro" id="IPR051161">
    <property type="entry name" value="Mannose-6P_isomerase_type2"/>
</dbReference>
<dbReference type="InterPro" id="IPR011051">
    <property type="entry name" value="RmlC_Cupin_sf"/>
</dbReference>
<dbReference type="InterPro" id="IPR005835">
    <property type="entry name" value="NTP_transferase_dom"/>
</dbReference>
<dbReference type="EMBL" id="RDQO01000006">
    <property type="protein sequence ID" value="RMX03536.1"/>
    <property type="molecule type" value="Genomic_DNA"/>
</dbReference>
<dbReference type="CDD" id="cd02509">
    <property type="entry name" value="GDP-M1P_Guanylyltransferase"/>
    <property type="match status" value="1"/>
</dbReference>
<evidence type="ECO:0000256" key="6">
    <source>
        <dbReference type="ARBA" id="ARBA00023134"/>
    </source>
</evidence>
<dbReference type="Pfam" id="PF00483">
    <property type="entry name" value="NTP_transferase"/>
    <property type="match status" value="1"/>
</dbReference>
<reference evidence="12 13" key="1">
    <citation type="submission" date="2018-10" db="EMBL/GenBank/DDBJ databases">
        <title>Draft genome of Cortibacter populi DSM10536.</title>
        <authorList>
            <person name="Bernier A.-M."/>
            <person name="Bernard K."/>
        </authorList>
    </citation>
    <scope>NUCLEOTIDE SEQUENCE [LARGE SCALE GENOMIC DNA]</scope>
    <source>
        <strain evidence="12 13">DSM 105136</strain>
    </source>
</reference>
<evidence type="ECO:0000256" key="8">
    <source>
        <dbReference type="RuleBase" id="RU004190"/>
    </source>
</evidence>
<evidence type="ECO:0000313" key="13">
    <source>
        <dbReference type="Proteomes" id="UP000278006"/>
    </source>
</evidence>
<dbReference type="GO" id="GO:0000271">
    <property type="term" value="P:polysaccharide biosynthetic process"/>
    <property type="evidence" value="ECO:0007669"/>
    <property type="project" value="InterPro"/>
</dbReference>
<organism evidence="12 13">
    <name type="scientific">Corticibacter populi</name>
    <dbReference type="NCBI Taxonomy" id="1550736"/>
    <lineage>
        <taxon>Bacteria</taxon>
        <taxon>Pseudomonadati</taxon>
        <taxon>Pseudomonadota</taxon>
        <taxon>Betaproteobacteria</taxon>
        <taxon>Burkholderiales</taxon>
        <taxon>Comamonadaceae</taxon>
        <taxon>Corticibacter</taxon>
    </lineage>
</organism>
<dbReference type="Proteomes" id="UP000278006">
    <property type="component" value="Unassembled WGS sequence"/>
</dbReference>
<evidence type="ECO:0000256" key="3">
    <source>
        <dbReference type="ARBA" id="ARBA00022679"/>
    </source>
</evidence>